<feature type="transmembrane region" description="Helical" evidence="5">
    <location>
        <begin position="118"/>
        <end position="143"/>
    </location>
</feature>
<feature type="transmembrane region" description="Helical" evidence="5">
    <location>
        <begin position="396"/>
        <end position="415"/>
    </location>
</feature>
<evidence type="ECO:0000256" key="2">
    <source>
        <dbReference type="ARBA" id="ARBA00022692"/>
    </source>
</evidence>
<name>A0A0D5CM73_9MICO</name>
<dbReference type="Proteomes" id="UP000032604">
    <property type="component" value="Plasmid pCI3"/>
</dbReference>
<dbReference type="PATRIC" id="fig|33014.5.peg.3325"/>
<dbReference type="AlphaFoldDB" id="A0A0D5CM73"/>
<feature type="transmembrane region" description="Helical" evidence="5">
    <location>
        <begin position="59"/>
        <end position="83"/>
    </location>
</feature>
<protein>
    <submittedName>
        <fullName evidence="8">MFS transporter</fullName>
    </submittedName>
</protein>
<dbReference type="SUPFAM" id="SSF103473">
    <property type="entry name" value="MFS general substrate transporter"/>
    <property type="match status" value="1"/>
</dbReference>
<dbReference type="KEGG" id="cmh:VO01_16000"/>
<dbReference type="EMBL" id="CP011046">
    <property type="protein sequence ID" value="AJW80736.1"/>
    <property type="molecule type" value="Genomic_DNA"/>
</dbReference>
<organism evidence="7 9">
    <name type="scientific">Clavibacter michiganensis subsp. insidiosus</name>
    <dbReference type="NCBI Taxonomy" id="33014"/>
    <lineage>
        <taxon>Bacteria</taxon>
        <taxon>Bacillati</taxon>
        <taxon>Actinomycetota</taxon>
        <taxon>Actinomycetes</taxon>
        <taxon>Micrococcales</taxon>
        <taxon>Microbacteriaceae</taxon>
        <taxon>Clavibacter</taxon>
    </lineage>
</organism>
<feature type="transmembrane region" description="Helical" evidence="5">
    <location>
        <begin position="21"/>
        <end position="39"/>
    </location>
</feature>
<comment type="subcellular location">
    <subcellularLocation>
        <location evidence="1">Cell membrane</location>
        <topology evidence="1">Multi-pass membrane protein</topology>
    </subcellularLocation>
</comment>
<dbReference type="PROSITE" id="PS50850">
    <property type="entry name" value="MFS"/>
    <property type="match status" value="1"/>
</dbReference>
<dbReference type="InterPro" id="IPR020846">
    <property type="entry name" value="MFS_dom"/>
</dbReference>
<feature type="transmembrane region" description="Helical" evidence="5">
    <location>
        <begin position="305"/>
        <end position="324"/>
    </location>
</feature>
<keyword evidence="2 5" id="KW-0812">Transmembrane</keyword>
<reference evidence="7 9" key="1">
    <citation type="journal article" date="2015" name="Genome Announc.">
        <title>Complete Genome Sequence of Clavibacter michiganensis subsp. insidiosus R1-1 Using PacBio Single-Molecule Real-Time Technology.</title>
        <authorList>
            <person name="Lu Y."/>
            <person name="Samac D.A."/>
            <person name="Glazebrook J."/>
            <person name="Ishimaru C.A."/>
        </authorList>
    </citation>
    <scope>NUCLEOTIDE SEQUENCE [LARGE SCALE GENOMIC DNA]</scope>
    <source>
        <strain evidence="7 9">R1-1</strain>
        <plasmid evidence="7 9">pCI3</plasmid>
    </source>
</reference>
<dbReference type="RefSeq" id="WP_045531006.1">
    <property type="nucleotide sequence ID" value="NZ_CP011046.1"/>
</dbReference>
<dbReference type="InterPro" id="IPR011701">
    <property type="entry name" value="MFS"/>
</dbReference>
<evidence type="ECO:0000313" key="9">
    <source>
        <dbReference type="Proteomes" id="UP000032604"/>
    </source>
</evidence>
<evidence type="ECO:0000313" key="10">
    <source>
        <dbReference type="Proteomes" id="UP000266634"/>
    </source>
</evidence>
<dbReference type="GO" id="GO:0022857">
    <property type="term" value="F:transmembrane transporter activity"/>
    <property type="evidence" value="ECO:0007669"/>
    <property type="project" value="InterPro"/>
</dbReference>
<dbReference type="Proteomes" id="UP000266634">
    <property type="component" value="Unassembled WGS sequence"/>
</dbReference>
<dbReference type="EMBL" id="QWEA01000002">
    <property type="protein sequence ID" value="RIJ45109.1"/>
    <property type="molecule type" value="Genomic_DNA"/>
</dbReference>
<evidence type="ECO:0000256" key="1">
    <source>
        <dbReference type="ARBA" id="ARBA00004651"/>
    </source>
</evidence>
<accession>A0A0D5CM73</accession>
<evidence type="ECO:0000259" key="6">
    <source>
        <dbReference type="PROSITE" id="PS50850"/>
    </source>
</evidence>
<keyword evidence="3 5" id="KW-1133">Transmembrane helix</keyword>
<dbReference type="Gene3D" id="1.20.1250.20">
    <property type="entry name" value="MFS general substrate transporter like domains"/>
    <property type="match status" value="1"/>
</dbReference>
<feature type="transmembrane region" description="Helical" evidence="5">
    <location>
        <begin position="184"/>
        <end position="204"/>
    </location>
</feature>
<dbReference type="InterPro" id="IPR036259">
    <property type="entry name" value="MFS_trans_sf"/>
</dbReference>
<proteinExistence type="predicted"/>
<gene>
    <name evidence="8" type="ORF">DZF93_00260</name>
    <name evidence="7" type="ORF">VO01_16000</name>
</gene>
<dbReference type="PANTHER" id="PTHR23528:SF1">
    <property type="entry name" value="MAJOR FACILITATOR SUPERFAMILY (MFS) PROFILE DOMAIN-CONTAINING PROTEIN"/>
    <property type="match status" value="1"/>
</dbReference>
<dbReference type="OrthoDB" id="7584869at2"/>
<reference evidence="8 10" key="2">
    <citation type="submission" date="2018-08" db="EMBL/GenBank/DDBJ databases">
        <title>Genome Sequence of Clavibacter michiganensis Subspecies type strains, and the Atypical Peach-Colored Strains Isolated from Tomato.</title>
        <authorList>
            <person name="Osdaghi E."/>
            <person name="Portier P."/>
            <person name="Briand M."/>
            <person name="Jacques M.-A."/>
        </authorList>
    </citation>
    <scope>NUCLEOTIDE SEQUENCE [LARGE SCALE GENOMIC DNA]</scope>
    <source>
        <strain evidence="8 10">CFBP 6488</strain>
    </source>
</reference>
<sequence>MTNEPQLTTASLTASTSWRPIRAAIALVLGSLLALGPFMAFNGILMPARVQALAPDDKIAIVGLIAGSGVVVATFANVLFGALSDITRTRVGRRAPWILIGSLGAGGSLVFVSNAQTIPLLIVGWCFFQLCLNAMIASLIALLPDRVPTRRRGAFSALYGLGQIIGISTAQIVAPFFLDDITTGMVIFSIAFLVAGPIVALLAVDDDNRHIERERISPKMLLKTFSPPARDSRDYYLVFTGRVLNIIGTYVVSGYQLFIVQDYLGATQEETASILSLLGVVSLISAVVVGTAAGPLSDLAKRRKVFIIGASILMAAGILFLFFVPTPWAMFVWGVCNGLGGGIYNSVEQVVSTEVLPETGSSAKDLGFLNIAATGGQAIAPAATSAVIAITGSFGPIFLVGGGCLLAASVCFGRLRKVR</sequence>
<dbReference type="GO" id="GO:0005886">
    <property type="term" value="C:plasma membrane"/>
    <property type="evidence" value="ECO:0007669"/>
    <property type="project" value="UniProtKB-SubCell"/>
</dbReference>
<evidence type="ECO:0000256" key="5">
    <source>
        <dbReference type="SAM" id="Phobius"/>
    </source>
</evidence>
<dbReference type="Pfam" id="PF07690">
    <property type="entry name" value="MFS_1"/>
    <property type="match status" value="1"/>
</dbReference>
<dbReference type="HOGENOM" id="CLU_040011_1_1_11"/>
<evidence type="ECO:0000313" key="8">
    <source>
        <dbReference type="EMBL" id="RIJ45109.1"/>
    </source>
</evidence>
<evidence type="ECO:0000313" key="7">
    <source>
        <dbReference type="EMBL" id="AJW80736.1"/>
    </source>
</evidence>
<keyword evidence="4 5" id="KW-0472">Membrane</keyword>
<geneLocation type="plasmid" evidence="7 9">
    <name>pCI3</name>
</geneLocation>
<evidence type="ECO:0000256" key="4">
    <source>
        <dbReference type="ARBA" id="ARBA00023136"/>
    </source>
</evidence>
<feature type="domain" description="Major facilitator superfamily (MFS) profile" evidence="6">
    <location>
        <begin position="23"/>
        <end position="419"/>
    </location>
</feature>
<feature type="transmembrane region" description="Helical" evidence="5">
    <location>
        <begin position="235"/>
        <end position="259"/>
    </location>
</feature>
<feature type="transmembrane region" description="Helical" evidence="5">
    <location>
        <begin position="271"/>
        <end position="293"/>
    </location>
</feature>
<dbReference type="PANTHER" id="PTHR23528">
    <property type="match status" value="1"/>
</dbReference>
<keyword evidence="7" id="KW-0614">Plasmid</keyword>
<feature type="transmembrane region" description="Helical" evidence="5">
    <location>
        <begin position="155"/>
        <end position="178"/>
    </location>
</feature>
<feature type="transmembrane region" description="Helical" evidence="5">
    <location>
        <begin position="95"/>
        <end position="112"/>
    </location>
</feature>
<evidence type="ECO:0000256" key="3">
    <source>
        <dbReference type="ARBA" id="ARBA00022989"/>
    </source>
</evidence>
<dbReference type="CDD" id="cd06174">
    <property type="entry name" value="MFS"/>
    <property type="match status" value="1"/>
</dbReference>